<accession>A0A5K1TUA1</accession>
<gene>
    <name evidence="6" type="ORF">CL6EHI_025450</name>
</gene>
<organism evidence="6 7">
    <name type="scientific">Entamoeba histolytica</name>
    <dbReference type="NCBI Taxonomy" id="5759"/>
    <lineage>
        <taxon>Eukaryota</taxon>
        <taxon>Amoebozoa</taxon>
        <taxon>Evosea</taxon>
        <taxon>Archamoebae</taxon>
        <taxon>Mastigamoebida</taxon>
        <taxon>Entamoebidae</taxon>
        <taxon>Entamoeba</taxon>
    </lineage>
</organism>
<dbReference type="AlphaFoldDB" id="A0A5K1TUA1"/>
<sequence>MSNRCPVCNKFAYAAESCNINGTFYHKSCMKCKVCNCNLSISSYKLLKGTNEIYCSVHLPQPKNLQAATTLETMTAKQCHRPELVNKNIQGGVEQRRNLQATDTLDIQSAQRTKGVLVNSQVRGCCEQRTNTGSMGLAERNAIAQSKSSQSLVNGQVYGGSDQRTNTGKLGIADVNAIAQSKSSQSLYNAQVRGAGRNCQATESIEIDHIKQAPKVGVIQNPQIRGTK</sequence>
<feature type="domain" description="LIM zinc-binding" evidence="5">
    <location>
        <begin position="3"/>
        <end position="65"/>
    </location>
</feature>
<dbReference type="VEuPathDB" id="AmoebaDB:EHI5A_019490"/>
<name>A0A5K1TUA1_ENTHI</name>
<evidence type="ECO:0000313" key="6">
    <source>
        <dbReference type="EMBL" id="GAT95707.1"/>
    </source>
</evidence>
<dbReference type="InterPro" id="IPR001781">
    <property type="entry name" value="Znf_LIM"/>
</dbReference>
<dbReference type="EMBL" id="BDEQ01000001">
    <property type="protein sequence ID" value="GAT95707.1"/>
    <property type="molecule type" value="Genomic_DNA"/>
</dbReference>
<dbReference type="Proteomes" id="UP000078387">
    <property type="component" value="Unassembled WGS sequence"/>
</dbReference>
<dbReference type="OMA" id="QRKNTGA"/>
<dbReference type="VEuPathDB" id="AmoebaDB:KM1_021340"/>
<dbReference type="SMART" id="SM00132">
    <property type="entry name" value="LIM"/>
    <property type="match status" value="1"/>
</dbReference>
<dbReference type="Gene3D" id="2.10.110.10">
    <property type="entry name" value="Cysteine Rich Protein"/>
    <property type="match status" value="1"/>
</dbReference>
<dbReference type="PROSITE" id="PS50023">
    <property type="entry name" value="LIM_DOMAIN_2"/>
    <property type="match status" value="1"/>
</dbReference>
<evidence type="ECO:0000313" key="7">
    <source>
        <dbReference type="Proteomes" id="UP000078387"/>
    </source>
</evidence>
<dbReference type="CDD" id="cd09443">
    <property type="entry name" value="LIM_Ltd-1"/>
    <property type="match status" value="1"/>
</dbReference>
<reference evidence="6 7" key="1">
    <citation type="submission" date="2016-05" db="EMBL/GenBank/DDBJ databases">
        <title>First whole genome sequencing of Entamoeba histolytica HM1:IMSS-clone-6.</title>
        <authorList>
            <person name="Mukherjee Avik.K."/>
            <person name="Izumyama S."/>
            <person name="Nakada-Tsukui K."/>
            <person name="Nozaki T."/>
        </authorList>
    </citation>
    <scope>NUCLEOTIDE SEQUENCE [LARGE SCALE GENOMIC DNA]</scope>
    <source>
        <strain evidence="6 7">HM1:IMSS clone 6</strain>
    </source>
</reference>
<dbReference type="PANTHER" id="PTHR24206">
    <property type="entry name" value="OS06G0237300 PROTEIN"/>
    <property type="match status" value="1"/>
</dbReference>
<evidence type="ECO:0000256" key="1">
    <source>
        <dbReference type="ARBA" id="ARBA00022723"/>
    </source>
</evidence>
<keyword evidence="2 4" id="KW-0862">Zinc</keyword>
<dbReference type="VEuPathDB" id="AmoebaDB:EHI7A_008930"/>
<comment type="caution">
    <text evidence="6">The sequence shown here is derived from an EMBL/GenBank/DDBJ whole genome shotgun (WGS) entry which is preliminary data.</text>
</comment>
<proteinExistence type="predicted"/>
<dbReference type="GO" id="GO:0046872">
    <property type="term" value="F:metal ion binding"/>
    <property type="evidence" value="ECO:0007669"/>
    <property type="project" value="UniProtKB-KW"/>
</dbReference>
<dbReference type="PROSITE" id="PS00478">
    <property type="entry name" value="LIM_DOMAIN_1"/>
    <property type="match status" value="1"/>
</dbReference>
<protein>
    <submittedName>
        <fullName evidence="6">Lim zinc finger domain containing protein</fullName>
    </submittedName>
</protein>
<keyword evidence="3 4" id="KW-0440">LIM domain</keyword>
<evidence type="ECO:0000256" key="2">
    <source>
        <dbReference type="ARBA" id="ARBA00022833"/>
    </source>
</evidence>
<evidence type="ECO:0000256" key="4">
    <source>
        <dbReference type="PROSITE-ProRule" id="PRU00125"/>
    </source>
</evidence>
<evidence type="ECO:0000256" key="3">
    <source>
        <dbReference type="ARBA" id="ARBA00023038"/>
    </source>
</evidence>
<evidence type="ECO:0000259" key="5">
    <source>
        <dbReference type="PROSITE" id="PS50023"/>
    </source>
</evidence>
<dbReference type="VEuPathDB" id="AmoebaDB:EHI_025450"/>
<dbReference type="SUPFAM" id="SSF57716">
    <property type="entry name" value="Glucocorticoid receptor-like (DNA-binding domain)"/>
    <property type="match status" value="1"/>
</dbReference>
<dbReference type="Pfam" id="PF00412">
    <property type="entry name" value="LIM"/>
    <property type="match status" value="1"/>
</dbReference>
<dbReference type="VEuPathDB" id="AmoebaDB:EHI8A_005650"/>
<keyword evidence="1 4" id="KW-0479">Metal-binding</keyword>